<dbReference type="Pfam" id="PF20684">
    <property type="entry name" value="Fung_rhodopsin"/>
    <property type="match status" value="1"/>
</dbReference>
<name>A0A319D8T7_9EURO</name>
<dbReference type="PANTHER" id="PTHR33048:SF123">
    <property type="entry name" value="INTEGRAL MEMBRANE PROTEIN"/>
    <property type="match status" value="1"/>
</dbReference>
<evidence type="ECO:0000313" key="8">
    <source>
        <dbReference type="EMBL" id="PYH87453.1"/>
    </source>
</evidence>
<evidence type="ECO:0000256" key="5">
    <source>
        <dbReference type="ARBA" id="ARBA00038359"/>
    </source>
</evidence>
<dbReference type="PANTHER" id="PTHR33048">
    <property type="entry name" value="PTH11-LIKE INTEGRAL MEMBRANE PROTEIN (AFU_ORTHOLOGUE AFUA_5G11245)"/>
    <property type="match status" value="1"/>
</dbReference>
<reference evidence="8 9" key="1">
    <citation type="submission" date="2018-02" db="EMBL/GenBank/DDBJ databases">
        <title>The genomes of Aspergillus section Nigri reveals drivers in fungal speciation.</title>
        <authorList>
            <consortium name="DOE Joint Genome Institute"/>
            <person name="Vesth T.C."/>
            <person name="Nybo J."/>
            <person name="Theobald S."/>
            <person name="Brandl J."/>
            <person name="Frisvad J.C."/>
            <person name="Nielsen K.F."/>
            <person name="Lyhne E.K."/>
            <person name="Kogle M.E."/>
            <person name="Kuo A."/>
            <person name="Riley R."/>
            <person name="Clum A."/>
            <person name="Nolan M."/>
            <person name="Lipzen A."/>
            <person name="Salamov A."/>
            <person name="Henrissat B."/>
            <person name="Wiebenga A."/>
            <person name="De vries R.P."/>
            <person name="Grigoriev I.V."/>
            <person name="Mortensen U.H."/>
            <person name="Andersen M.R."/>
            <person name="Baker S.E."/>
        </authorList>
    </citation>
    <scope>NUCLEOTIDE SEQUENCE [LARGE SCALE GENOMIC DNA]</scope>
    <source>
        <strain evidence="8 9">CBS 707.79</strain>
    </source>
</reference>
<evidence type="ECO:0000256" key="1">
    <source>
        <dbReference type="ARBA" id="ARBA00004141"/>
    </source>
</evidence>
<dbReference type="VEuPathDB" id="FungiDB:BO71DRAFT_489554"/>
<proteinExistence type="inferred from homology"/>
<protein>
    <submittedName>
        <fullName evidence="8">Integral membrane protein</fullName>
    </submittedName>
</protein>
<dbReference type="InterPro" id="IPR049326">
    <property type="entry name" value="Rhodopsin_dom_fungi"/>
</dbReference>
<evidence type="ECO:0000256" key="3">
    <source>
        <dbReference type="ARBA" id="ARBA00022989"/>
    </source>
</evidence>
<evidence type="ECO:0000256" key="6">
    <source>
        <dbReference type="SAM" id="Phobius"/>
    </source>
</evidence>
<evidence type="ECO:0000256" key="2">
    <source>
        <dbReference type="ARBA" id="ARBA00022692"/>
    </source>
</evidence>
<feature type="transmembrane region" description="Helical" evidence="6">
    <location>
        <begin position="181"/>
        <end position="201"/>
    </location>
</feature>
<keyword evidence="9" id="KW-1185">Reference proteome</keyword>
<evidence type="ECO:0000259" key="7">
    <source>
        <dbReference type="Pfam" id="PF20684"/>
    </source>
</evidence>
<organism evidence="8 9">
    <name type="scientific">Aspergillus ellipticus CBS 707.79</name>
    <dbReference type="NCBI Taxonomy" id="1448320"/>
    <lineage>
        <taxon>Eukaryota</taxon>
        <taxon>Fungi</taxon>
        <taxon>Dikarya</taxon>
        <taxon>Ascomycota</taxon>
        <taxon>Pezizomycotina</taxon>
        <taxon>Eurotiomycetes</taxon>
        <taxon>Eurotiomycetidae</taxon>
        <taxon>Eurotiales</taxon>
        <taxon>Aspergillaceae</taxon>
        <taxon>Aspergillus</taxon>
        <taxon>Aspergillus subgen. Circumdati</taxon>
    </lineage>
</organism>
<keyword evidence="3 6" id="KW-1133">Transmembrane helix</keyword>
<comment type="similarity">
    <text evidence="5">Belongs to the SAT4 family.</text>
</comment>
<dbReference type="Proteomes" id="UP000247810">
    <property type="component" value="Unassembled WGS sequence"/>
</dbReference>
<feature type="domain" description="Rhodopsin" evidence="7">
    <location>
        <begin position="45"/>
        <end position="281"/>
    </location>
</feature>
<keyword evidence="2 6" id="KW-0812">Transmembrane</keyword>
<dbReference type="EMBL" id="KZ826241">
    <property type="protein sequence ID" value="PYH87453.1"/>
    <property type="molecule type" value="Genomic_DNA"/>
</dbReference>
<accession>A0A319D8T7</accession>
<comment type="subcellular location">
    <subcellularLocation>
        <location evidence="1">Membrane</location>
        <topology evidence="1">Multi-pass membrane protein</topology>
    </subcellularLocation>
</comment>
<dbReference type="AlphaFoldDB" id="A0A319D8T7"/>
<feature type="transmembrane region" description="Helical" evidence="6">
    <location>
        <begin position="107"/>
        <end position="129"/>
    </location>
</feature>
<feature type="transmembrane region" description="Helical" evidence="6">
    <location>
        <begin position="61"/>
        <end position="82"/>
    </location>
</feature>
<gene>
    <name evidence="8" type="ORF">BO71DRAFT_489554</name>
</gene>
<evidence type="ECO:0000313" key="9">
    <source>
        <dbReference type="Proteomes" id="UP000247810"/>
    </source>
</evidence>
<feature type="transmembrane region" description="Helical" evidence="6">
    <location>
        <begin position="141"/>
        <end position="161"/>
    </location>
</feature>
<dbReference type="OrthoDB" id="5413793at2759"/>
<sequence>MELVWKEAIATDSEPSSVDLSASRVPSIIICNTVLLAIATGGLAVRLFVRIRYLAGINLDDVLCILSWVFTFVLCFVCIWMTRYGYGRHIETVDSVDTLEMFLKLDFVSMIAYLLALGTIKISFCLLYLQIFPGKRFRIACWSLLGLLTAETIEEIFVVIFQCSPIHKAWNASGSVKGKCLALTAFYYISFGIKLATDLALFALPLPKLLRLNMTMAKKAGLIVMFGLGVLVCVTSIIRATYISNFSEDHTWTLVNTLNWSSVEVAVAIFIACIPSFKSLITFCFPSLQRLLGLSSKGDSTGRSKMYGSSTRWNSKGRSIIGHHSIKLNAVNSLIWQNRVDFEASRNGSEERIIPARSGIQVTTDVSVDESS</sequence>
<feature type="transmembrane region" description="Helical" evidence="6">
    <location>
        <begin position="222"/>
        <end position="245"/>
    </location>
</feature>
<dbReference type="GO" id="GO:0016020">
    <property type="term" value="C:membrane"/>
    <property type="evidence" value="ECO:0007669"/>
    <property type="project" value="UniProtKB-SubCell"/>
</dbReference>
<evidence type="ECO:0000256" key="4">
    <source>
        <dbReference type="ARBA" id="ARBA00023136"/>
    </source>
</evidence>
<dbReference type="InterPro" id="IPR052337">
    <property type="entry name" value="SAT4-like"/>
</dbReference>
<keyword evidence="4 6" id="KW-0472">Membrane</keyword>
<feature type="transmembrane region" description="Helical" evidence="6">
    <location>
        <begin position="25"/>
        <end position="49"/>
    </location>
</feature>